<organism evidence="2 3">
    <name type="scientific">Faecalicoccus pleomorphus</name>
    <dbReference type="NCBI Taxonomy" id="1323"/>
    <lineage>
        <taxon>Bacteria</taxon>
        <taxon>Bacillati</taxon>
        <taxon>Bacillota</taxon>
        <taxon>Erysipelotrichia</taxon>
        <taxon>Erysipelotrichales</taxon>
        <taxon>Erysipelotrichaceae</taxon>
        <taxon>Faecalicoccus</taxon>
    </lineage>
</organism>
<name>A0A3E3DX88_9FIRM</name>
<reference evidence="2 3" key="1">
    <citation type="submission" date="2018-08" db="EMBL/GenBank/DDBJ databases">
        <title>A genome reference for cultivated species of the human gut microbiota.</title>
        <authorList>
            <person name="Zou Y."/>
            <person name="Xue W."/>
            <person name="Luo G."/>
        </authorList>
    </citation>
    <scope>NUCLEOTIDE SEQUENCE [LARGE SCALE GENOMIC DNA]</scope>
    <source>
        <strain evidence="2 3">TF08-11</strain>
    </source>
</reference>
<comment type="caution">
    <text evidence="2">The sequence shown here is derived from an EMBL/GenBank/DDBJ whole genome shotgun (WGS) entry which is preliminary data.</text>
</comment>
<protein>
    <submittedName>
        <fullName evidence="2">Resolvase</fullName>
    </submittedName>
</protein>
<gene>
    <name evidence="2" type="ORF">DXC78_10945</name>
    <name evidence="1" type="ORF">PND82_10095</name>
</gene>
<dbReference type="AlphaFoldDB" id="A0A3E3DX88"/>
<evidence type="ECO:0000313" key="1">
    <source>
        <dbReference type="EMBL" id="MDB7983166.1"/>
    </source>
</evidence>
<proteinExistence type="predicted"/>
<dbReference type="EMBL" id="QUSK01000028">
    <property type="protein sequence ID" value="RGD73696.1"/>
    <property type="molecule type" value="Genomic_DNA"/>
</dbReference>
<evidence type="ECO:0000313" key="2">
    <source>
        <dbReference type="EMBL" id="RGD73696.1"/>
    </source>
</evidence>
<dbReference type="Proteomes" id="UP000260721">
    <property type="component" value="Unassembled WGS sequence"/>
</dbReference>
<dbReference type="EMBL" id="JAQLXO010000024">
    <property type="protein sequence ID" value="MDB7983166.1"/>
    <property type="molecule type" value="Genomic_DNA"/>
</dbReference>
<sequence length="92" mass="10903">MTSPFFILHPYNKTIDEIYAIRDQIQNQKMNAAESKGKLQRIDEMKEFLDEQVDTIEKFDDVLTRKLIKEITLYDDYCAIEFQSGNIVKLPR</sequence>
<accession>A0A3E3DX88</accession>
<reference evidence="1" key="2">
    <citation type="submission" date="2023-01" db="EMBL/GenBank/DDBJ databases">
        <title>Human gut microbiome strain richness.</title>
        <authorList>
            <person name="Chen-Liaw A."/>
        </authorList>
    </citation>
    <scope>NUCLEOTIDE SEQUENCE</scope>
    <source>
        <strain evidence="1">D8_m1001271B151109d0_201107</strain>
    </source>
</reference>
<evidence type="ECO:0000313" key="3">
    <source>
        <dbReference type="Proteomes" id="UP000260721"/>
    </source>
</evidence>
<dbReference type="RefSeq" id="WP_117447052.1">
    <property type="nucleotide sequence ID" value="NZ_JAQLXO010000024.1"/>
</dbReference>
<dbReference type="Proteomes" id="UP001212981">
    <property type="component" value="Unassembled WGS sequence"/>
</dbReference>